<sequence length="87" mass="9322">MAGPPHHVEAVQARHDVVEDDETGHGGIRRLVDRQGFPRKSGFVRLELRGGEEPQVGRNAVAGLQEHHVARHQPGSVEPGGLRGAVG</sequence>
<keyword evidence="3" id="KW-1185">Reference proteome</keyword>
<organism evidence="2 3">
    <name type="scientific">Methylobacterium nodulans (strain LMG 21967 / CNCM I-2342 / ORS 2060)</name>
    <dbReference type="NCBI Taxonomy" id="460265"/>
    <lineage>
        <taxon>Bacteria</taxon>
        <taxon>Pseudomonadati</taxon>
        <taxon>Pseudomonadota</taxon>
        <taxon>Alphaproteobacteria</taxon>
        <taxon>Hyphomicrobiales</taxon>
        <taxon>Methylobacteriaceae</taxon>
        <taxon>Methylobacterium</taxon>
    </lineage>
</organism>
<evidence type="ECO:0000313" key="2">
    <source>
        <dbReference type="EMBL" id="ACL60230.1"/>
    </source>
</evidence>
<gene>
    <name evidence="2" type="ordered locus">Mnod_5385</name>
</gene>
<dbReference type="HOGENOM" id="CLU_2479788_0_0_5"/>
<dbReference type="Proteomes" id="UP000008207">
    <property type="component" value="Chromosome"/>
</dbReference>
<accession>B8IMN7</accession>
<dbReference type="EMBL" id="CP001349">
    <property type="protein sequence ID" value="ACL60230.1"/>
    <property type="molecule type" value="Genomic_DNA"/>
</dbReference>
<feature type="region of interest" description="Disordered" evidence="1">
    <location>
        <begin position="1"/>
        <end position="34"/>
    </location>
</feature>
<evidence type="ECO:0000313" key="3">
    <source>
        <dbReference type="Proteomes" id="UP000008207"/>
    </source>
</evidence>
<dbReference type="KEGG" id="mno:Mnod_5385"/>
<name>B8IMN7_METNO</name>
<proteinExistence type="predicted"/>
<dbReference type="STRING" id="460265.Mnod_5385"/>
<evidence type="ECO:0000256" key="1">
    <source>
        <dbReference type="SAM" id="MobiDB-lite"/>
    </source>
</evidence>
<feature type="compositionally biased region" description="Basic and acidic residues" evidence="1">
    <location>
        <begin position="1"/>
        <end position="17"/>
    </location>
</feature>
<protein>
    <submittedName>
        <fullName evidence="2">Uncharacterized protein</fullName>
    </submittedName>
</protein>
<reference evidence="2 3" key="1">
    <citation type="submission" date="2009-01" db="EMBL/GenBank/DDBJ databases">
        <title>Complete sequence of chromosome of Methylobacterium nodulans ORS 2060.</title>
        <authorList>
            <consortium name="US DOE Joint Genome Institute"/>
            <person name="Lucas S."/>
            <person name="Copeland A."/>
            <person name="Lapidus A."/>
            <person name="Glavina del Rio T."/>
            <person name="Dalin E."/>
            <person name="Tice H."/>
            <person name="Bruce D."/>
            <person name="Goodwin L."/>
            <person name="Pitluck S."/>
            <person name="Sims D."/>
            <person name="Brettin T."/>
            <person name="Detter J.C."/>
            <person name="Han C."/>
            <person name="Larimer F."/>
            <person name="Land M."/>
            <person name="Hauser L."/>
            <person name="Kyrpides N."/>
            <person name="Ivanova N."/>
            <person name="Marx C.J."/>
            <person name="Richardson P."/>
        </authorList>
    </citation>
    <scope>NUCLEOTIDE SEQUENCE [LARGE SCALE GENOMIC DNA]</scope>
    <source>
        <strain evidence="3">LMG 21967 / CNCM I-2342 / ORS 2060</strain>
    </source>
</reference>
<dbReference type="AlphaFoldDB" id="B8IMN7"/>